<evidence type="ECO:0000259" key="2">
    <source>
        <dbReference type="PROSITE" id="PS50994"/>
    </source>
</evidence>
<dbReference type="EMBL" id="SSTD01006366">
    <property type="protein sequence ID" value="TYK20365.1"/>
    <property type="molecule type" value="Genomic_DNA"/>
</dbReference>
<dbReference type="InterPro" id="IPR001584">
    <property type="entry name" value="Integrase_cat-core"/>
</dbReference>
<evidence type="ECO:0000313" key="6">
    <source>
        <dbReference type="Proteomes" id="UP000321947"/>
    </source>
</evidence>
<feature type="domain" description="Integrase catalytic" evidence="2">
    <location>
        <begin position="417"/>
        <end position="588"/>
    </location>
</feature>
<dbReference type="SUPFAM" id="SSF53098">
    <property type="entry name" value="Ribonuclease H-like"/>
    <property type="match status" value="1"/>
</dbReference>
<evidence type="ECO:0000256" key="1">
    <source>
        <dbReference type="SAM" id="MobiDB-lite"/>
    </source>
</evidence>
<sequence length="973" mass="110490">MIPHQELMKPTHQVVIPDDGVKDLLSYKQAMNDVDKDQWVKVMDLQIESMYFNSVWKLVDLLEGVKPGVYLSKEQCPKTPQEVEDMRHILYASIVGNLMYVMLYTRLDIYYVVGSVWCSIKQGCIADSTVEAKYVTACEAAKEVVANSSYGEGINLPILKNLAAINEGNTWKGSNLIQEIIKRGDVIVTKIDSEYNIADPFTKTLMAKMFKSHLESLADESSAPSGYGQSYVRGLGINQTYRRAVFEVSTSLAQTDLPMYSKNPVNLLPYVSSNYITNSVAFGAQSLTHDNGKPILVCEHCKKQRHTKDQCWKLHGWPLRGMSQSLGLISVDGTNPWILDSRATDYLTGFLEHFVSYTIYASNEKIRIADGSLSPIAGKGQIVVFDSFSLHNVLHVPKLSYNLLSISKITRELHHKATFLPESVRFQDLNSGRTIGTARHSRELYIFNDDTSSSSISMTSLLSSYFSTSEHDFMQNNIVFLFPHNHINPHNRSPLSIVTFGVPPRSPPYLGKGGIVHQNSCAYTPQKNGVAERKNCHLLEVARSLMLFTSLPSYLWGDAMLTAAHLINRMSSRILHLQTSLECLKESYPSTRLVTEVPLRVFGCTVYVHSFCHNQTKFTPRAQACVFVGYPLHQRGYKCFHPPSRKYFVTMDVTFYKDRPYFPVGHLQGESVSEESNSTFEFIEPTPSIVSDIDPHPIILPTNQVPWKTYYRRNLRKEVESPTSQSRLQSKTPNLLEIKNSGDETEVRTKTNNNEVEQGHTEKLDKYDPSLDLPTALRKECPEWKNVVMKEMKALKKNNTWEIYALPKGHKPLGCKWVFTLKYKADGTLDRHKASQFMQAPYEEHMEVVKRILRYLKTTPGKGLMFRKTDKKTIEAYTDSDWAEFVVDIKSTSSYCTFVWGNLVTWRSKKQSVVARSSAEAEYRAMSLEISAISIANNPVQHDKTKHVEIDRHFIKERLDSGSICIPYIPSSR</sequence>
<dbReference type="Proteomes" id="UP000321393">
    <property type="component" value="Unassembled WGS sequence"/>
</dbReference>
<dbReference type="Gene3D" id="3.30.420.10">
    <property type="entry name" value="Ribonuclease H-like superfamily/Ribonuclease H"/>
    <property type="match status" value="1"/>
</dbReference>
<dbReference type="GO" id="GO:0003676">
    <property type="term" value="F:nucleic acid binding"/>
    <property type="evidence" value="ECO:0007669"/>
    <property type="project" value="InterPro"/>
</dbReference>
<dbReference type="InterPro" id="IPR057670">
    <property type="entry name" value="SH3_retrovirus"/>
</dbReference>
<keyword evidence="3" id="KW-0548">Nucleotidyltransferase</keyword>
<dbReference type="Proteomes" id="UP000321947">
    <property type="component" value="Unassembled WGS sequence"/>
</dbReference>
<dbReference type="CDD" id="cd09272">
    <property type="entry name" value="RNase_HI_RT_Ty1"/>
    <property type="match status" value="1"/>
</dbReference>
<name>A0A5A7TI71_CUCMM</name>
<dbReference type="InterPro" id="IPR012337">
    <property type="entry name" value="RNaseH-like_sf"/>
</dbReference>
<evidence type="ECO:0000313" key="5">
    <source>
        <dbReference type="Proteomes" id="UP000321393"/>
    </source>
</evidence>
<dbReference type="InterPro" id="IPR054722">
    <property type="entry name" value="PolX-like_BBD"/>
</dbReference>
<dbReference type="OrthoDB" id="1750639at2759"/>
<evidence type="ECO:0000313" key="4">
    <source>
        <dbReference type="EMBL" id="TYK20365.1"/>
    </source>
</evidence>
<dbReference type="PROSITE" id="PS50994">
    <property type="entry name" value="INTEGRASE"/>
    <property type="match status" value="1"/>
</dbReference>
<evidence type="ECO:0000313" key="3">
    <source>
        <dbReference type="EMBL" id="KAA0041009.1"/>
    </source>
</evidence>
<dbReference type="Pfam" id="PF22936">
    <property type="entry name" value="Pol_BBD"/>
    <property type="match status" value="1"/>
</dbReference>
<feature type="compositionally biased region" description="Basic and acidic residues" evidence="1">
    <location>
        <begin position="757"/>
        <end position="768"/>
    </location>
</feature>
<protein>
    <submittedName>
        <fullName evidence="3">Reverse transcriptase</fullName>
    </submittedName>
</protein>
<dbReference type="InterPro" id="IPR036397">
    <property type="entry name" value="RNaseH_sf"/>
</dbReference>
<keyword evidence="3" id="KW-0808">Transferase</keyword>
<dbReference type="AlphaFoldDB" id="A0A5A7TI71"/>
<proteinExistence type="predicted"/>
<gene>
    <name evidence="4" type="ORF">E5676_scaffold228G00620</name>
    <name evidence="3" type="ORF">E6C27_scaffold125G002270</name>
</gene>
<accession>A0A5A7TI71</accession>
<dbReference type="EMBL" id="SSTE01017007">
    <property type="protein sequence ID" value="KAA0041009.1"/>
    <property type="molecule type" value="Genomic_DNA"/>
</dbReference>
<dbReference type="PANTHER" id="PTHR11439:SF440">
    <property type="entry name" value="INTEGRASE CATALYTIC DOMAIN-CONTAINING PROTEIN"/>
    <property type="match status" value="1"/>
</dbReference>
<feature type="region of interest" description="Disordered" evidence="1">
    <location>
        <begin position="742"/>
        <end position="768"/>
    </location>
</feature>
<dbReference type="Pfam" id="PF25597">
    <property type="entry name" value="SH3_retrovirus"/>
    <property type="match status" value="1"/>
</dbReference>
<comment type="caution">
    <text evidence="3">The sequence shown here is derived from an EMBL/GenBank/DDBJ whole genome shotgun (WGS) entry which is preliminary data.</text>
</comment>
<dbReference type="PANTHER" id="PTHR11439">
    <property type="entry name" value="GAG-POL-RELATED RETROTRANSPOSON"/>
    <property type="match status" value="1"/>
</dbReference>
<keyword evidence="3" id="KW-0695">RNA-directed DNA polymerase</keyword>
<dbReference type="GO" id="GO:0015074">
    <property type="term" value="P:DNA integration"/>
    <property type="evidence" value="ECO:0007669"/>
    <property type="project" value="InterPro"/>
</dbReference>
<organism evidence="3 5">
    <name type="scientific">Cucumis melo var. makuwa</name>
    <name type="common">Oriental melon</name>
    <dbReference type="NCBI Taxonomy" id="1194695"/>
    <lineage>
        <taxon>Eukaryota</taxon>
        <taxon>Viridiplantae</taxon>
        <taxon>Streptophyta</taxon>
        <taxon>Embryophyta</taxon>
        <taxon>Tracheophyta</taxon>
        <taxon>Spermatophyta</taxon>
        <taxon>Magnoliopsida</taxon>
        <taxon>eudicotyledons</taxon>
        <taxon>Gunneridae</taxon>
        <taxon>Pentapetalae</taxon>
        <taxon>rosids</taxon>
        <taxon>fabids</taxon>
        <taxon>Cucurbitales</taxon>
        <taxon>Cucurbitaceae</taxon>
        <taxon>Benincaseae</taxon>
        <taxon>Cucumis</taxon>
    </lineage>
</organism>
<dbReference type="GO" id="GO:0003964">
    <property type="term" value="F:RNA-directed DNA polymerase activity"/>
    <property type="evidence" value="ECO:0007669"/>
    <property type="project" value="UniProtKB-KW"/>
</dbReference>
<reference evidence="5 6" key="1">
    <citation type="submission" date="2019-08" db="EMBL/GenBank/DDBJ databases">
        <title>Draft genome sequences of two oriental melons (Cucumis melo L. var makuwa).</title>
        <authorList>
            <person name="Kwon S.-Y."/>
        </authorList>
    </citation>
    <scope>NUCLEOTIDE SEQUENCE [LARGE SCALE GENOMIC DNA]</scope>
    <source>
        <strain evidence="6">cv. Chang Bougi</strain>
        <strain evidence="5">cv. SW 3</strain>
        <tissue evidence="3">Leaf</tissue>
    </source>
</reference>